<dbReference type="Pfam" id="PF00117">
    <property type="entry name" value="GATase"/>
    <property type="match status" value="1"/>
</dbReference>
<dbReference type="InterPro" id="IPR029062">
    <property type="entry name" value="Class_I_gatase-like"/>
</dbReference>
<dbReference type="PROSITE" id="PS51273">
    <property type="entry name" value="GATASE_TYPE_1"/>
    <property type="match status" value="1"/>
</dbReference>
<dbReference type="RefSeq" id="WP_034422539.1">
    <property type="nucleotide sequence ID" value="NZ_CP045798.1"/>
</dbReference>
<dbReference type="InterPro" id="IPR017926">
    <property type="entry name" value="GATASE"/>
</dbReference>
<keyword evidence="2" id="KW-0808">Transferase</keyword>
<name>A0A7G6E2R0_THEFR</name>
<dbReference type="PANTHER" id="PTHR42695:SF5">
    <property type="entry name" value="GLUTAMINE AMIDOTRANSFERASE YLR126C-RELATED"/>
    <property type="match status" value="1"/>
</dbReference>
<dbReference type="EMBL" id="CP045798">
    <property type="protein sequence ID" value="QNB46364.1"/>
    <property type="molecule type" value="Genomic_DNA"/>
</dbReference>
<evidence type="ECO:0000313" key="3">
    <source>
        <dbReference type="Proteomes" id="UP000515847"/>
    </source>
</evidence>
<proteinExistence type="predicted"/>
<dbReference type="KEGG" id="tfr:BR63_08575"/>
<dbReference type="SUPFAM" id="SSF52317">
    <property type="entry name" value="Class I glutamine amidotransferase-like"/>
    <property type="match status" value="1"/>
</dbReference>
<evidence type="ECO:0000259" key="1">
    <source>
        <dbReference type="Pfam" id="PF00117"/>
    </source>
</evidence>
<sequence length="237" mass="26738">MRIHYLEHVPFEKLGNIEKWAGQKKYSVTKTALYLDDGLPPVEAFDWLIVMGGPMNIYEEGKYPWLAREKKFIAEAIAEGKVVLGICLGAQLIADVLGSGVYKNEFKEIGWFPIQLTEKAGSIPLLKGLPPVFKAFHWHGDTFSLPEGCTNIAESAGCKNQGFIYKDRVIGLQFHLESTLQGIQDLIANCGEELVEGRFIQQAGEILSQVHYLDEMETILYRLLDNINESYQEKQGR</sequence>
<dbReference type="OrthoDB" id="9813383at2"/>
<keyword evidence="3" id="KW-1185">Reference proteome</keyword>
<protein>
    <submittedName>
        <fullName evidence="2">Amidotransferase</fullName>
    </submittedName>
</protein>
<dbReference type="Proteomes" id="UP000515847">
    <property type="component" value="Chromosome"/>
</dbReference>
<dbReference type="GO" id="GO:0005829">
    <property type="term" value="C:cytosol"/>
    <property type="evidence" value="ECO:0007669"/>
    <property type="project" value="TreeGrafter"/>
</dbReference>
<evidence type="ECO:0000313" key="2">
    <source>
        <dbReference type="EMBL" id="QNB46364.1"/>
    </source>
</evidence>
<dbReference type="InterPro" id="IPR044992">
    <property type="entry name" value="ChyE-like"/>
</dbReference>
<dbReference type="FunFam" id="3.40.50.880:FF:000033">
    <property type="entry name" value="Glutamine amidotransferase class-I"/>
    <property type="match status" value="1"/>
</dbReference>
<dbReference type="GO" id="GO:0016740">
    <property type="term" value="F:transferase activity"/>
    <property type="evidence" value="ECO:0007669"/>
    <property type="project" value="UniProtKB-KW"/>
</dbReference>
<dbReference type="CDD" id="cd01741">
    <property type="entry name" value="GATase1_1"/>
    <property type="match status" value="1"/>
</dbReference>
<dbReference type="Gene3D" id="3.40.50.880">
    <property type="match status" value="1"/>
</dbReference>
<reference evidence="2 3" key="1">
    <citation type="journal article" date="2019" name="Front. Microbiol.">
        <title>Thermoanaerosceptrum fracticalcis gen. nov. sp. nov., a Novel Fumarate-Fermenting Microorganism From a Deep Fractured Carbonate Aquifer of the US Great Basin.</title>
        <authorList>
            <person name="Hamilton-Brehm S.D."/>
            <person name="Stewart L.E."/>
            <person name="Zavarin M."/>
            <person name="Caldwell M."/>
            <person name="Lawson P.A."/>
            <person name="Onstott T.C."/>
            <person name="Grzymski J."/>
            <person name="Neveux I."/>
            <person name="Lollar B.S."/>
            <person name="Russell C.E."/>
            <person name="Moser D.P."/>
        </authorList>
    </citation>
    <scope>NUCLEOTIDE SEQUENCE [LARGE SCALE GENOMIC DNA]</scope>
    <source>
        <strain evidence="2 3">DRI-13</strain>
    </source>
</reference>
<gene>
    <name evidence="2" type="ORF">BR63_08575</name>
</gene>
<feature type="domain" description="Glutamine amidotransferase" evidence="1">
    <location>
        <begin position="43"/>
        <end position="182"/>
    </location>
</feature>
<accession>A0A7G6E2R0</accession>
<dbReference type="AlphaFoldDB" id="A0A7G6E2R0"/>
<dbReference type="PANTHER" id="PTHR42695">
    <property type="entry name" value="GLUTAMINE AMIDOTRANSFERASE YLR126C-RELATED"/>
    <property type="match status" value="1"/>
</dbReference>
<organism evidence="2 3">
    <name type="scientific">Thermanaerosceptrum fracticalcis</name>
    <dbReference type="NCBI Taxonomy" id="1712410"/>
    <lineage>
        <taxon>Bacteria</taxon>
        <taxon>Bacillati</taxon>
        <taxon>Bacillota</taxon>
        <taxon>Clostridia</taxon>
        <taxon>Eubacteriales</taxon>
        <taxon>Peptococcaceae</taxon>
        <taxon>Thermanaerosceptrum</taxon>
    </lineage>
</organism>